<keyword evidence="1" id="KW-0732">Signal</keyword>
<dbReference type="Gene3D" id="2.60.40.3830">
    <property type="match status" value="1"/>
</dbReference>
<dbReference type="PROSITE" id="PS51257">
    <property type="entry name" value="PROKAR_LIPOPROTEIN"/>
    <property type="match status" value="1"/>
</dbReference>
<keyword evidence="3" id="KW-1185">Reference proteome</keyword>
<dbReference type="EMBL" id="JAHZIK010001129">
    <property type="protein sequence ID" value="MBW7458255.1"/>
    <property type="molecule type" value="Genomic_DNA"/>
</dbReference>
<evidence type="ECO:0000313" key="3">
    <source>
        <dbReference type="Proteomes" id="UP001519887"/>
    </source>
</evidence>
<proteinExistence type="predicted"/>
<evidence type="ECO:0008006" key="4">
    <source>
        <dbReference type="Google" id="ProtNLM"/>
    </source>
</evidence>
<protein>
    <recommendedName>
        <fullName evidence="4">DUF4871 domain-containing protein</fullName>
    </recommendedName>
</protein>
<accession>A0ABS7CC18</accession>
<dbReference type="Proteomes" id="UP001519887">
    <property type="component" value="Unassembled WGS sequence"/>
</dbReference>
<gene>
    <name evidence="2" type="ORF">K0U00_29875</name>
</gene>
<evidence type="ECO:0000313" key="2">
    <source>
        <dbReference type="EMBL" id="MBW7458255.1"/>
    </source>
</evidence>
<organism evidence="2 3">
    <name type="scientific">Paenibacillus sepulcri</name>
    <dbReference type="NCBI Taxonomy" id="359917"/>
    <lineage>
        <taxon>Bacteria</taxon>
        <taxon>Bacillati</taxon>
        <taxon>Bacillota</taxon>
        <taxon>Bacilli</taxon>
        <taxon>Bacillales</taxon>
        <taxon>Paenibacillaceae</taxon>
        <taxon>Paenibacillus</taxon>
    </lineage>
</organism>
<feature type="chain" id="PRO_5045168203" description="DUF4871 domain-containing protein" evidence="1">
    <location>
        <begin position="21"/>
        <end position="147"/>
    </location>
</feature>
<reference evidence="2 3" key="1">
    <citation type="submission" date="2021-07" db="EMBL/GenBank/DDBJ databases">
        <title>Paenibacillus radiodurans sp. nov., isolated from the southeastern edge of Tengger Desert.</title>
        <authorList>
            <person name="Zhang G."/>
        </authorList>
    </citation>
    <scope>NUCLEOTIDE SEQUENCE [LARGE SCALE GENOMIC DNA]</scope>
    <source>
        <strain evidence="2 3">CCM 7311</strain>
    </source>
</reference>
<name>A0ABS7CC18_9BACL</name>
<comment type="caution">
    <text evidence="2">The sequence shown here is derived from an EMBL/GenBank/DDBJ whole genome shotgun (WGS) entry which is preliminary data.</text>
</comment>
<evidence type="ECO:0000256" key="1">
    <source>
        <dbReference type="SAM" id="SignalP"/>
    </source>
</evidence>
<sequence>MFIRMTILVGLMILITACSASNYDREWEPSGTFEAGGLTMYGKENRLGFVPRGNSVISKGGHFTIYFWGKPEEIADTFKLMGVHQKTGAIETLYSDWEVTRTENKVGADAQGGVKFNLDQDGTKKGKWRLEVYMGDTYFDSIVVEAA</sequence>
<feature type="signal peptide" evidence="1">
    <location>
        <begin position="1"/>
        <end position="20"/>
    </location>
</feature>
<dbReference type="RefSeq" id="WP_210045392.1">
    <property type="nucleotide sequence ID" value="NZ_JBHLVU010000010.1"/>
</dbReference>